<gene>
    <name evidence="1" type="ORF">DC078_04210</name>
</gene>
<evidence type="ECO:0000313" key="2">
    <source>
        <dbReference type="Proteomes" id="UP000245217"/>
    </source>
</evidence>
<dbReference type="NCBIfam" id="TIGR01635">
    <property type="entry name" value="tail_comp_S"/>
    <property type="match status" value="1"/>
</dbReference>
<dbReference type="RefSeq" id="WP_109201352.1">
    <property type="nucleotide sequence ID" value="NZ_QEWS01000003.1"/>
</dbReference>
<sequence length="146" mass="15854">MANDVIKIDINTKSIEEALSKLTSPSAPLMAKIAGILVESADQAFEDEKDPVTGLPWVPLSEAYAQWKSEHGYSNKILQKDGHLAMIQSDSSESEAMAGSPLVYAAVHNLGYEEGGIDQRRFLGIDSIAEEEILDAVHAHLSKAFE</sequence>
<dbReference type="EMBL" id="QEWV01000003">
    <property type="protein sequence ID" value="PWD93028.1"/>
    <property type="molecule type" value="Genomic_DNA"/>
</dbReference>
<proteinExistence type="predicted"/>
<comment type="caution">
    <text evidence="1">The sequence shown here is derived from an EMBL/GenBank/DDBJ whole genome shotgun (WGS) entry which is preliminary data.</text>
</comment>
<dbReference type="Proteomes" id="UP000245217">
    <property type="component" value="Unassembled WGS sequence"/>
</dbReference>
<evidence type="ECO:0000313" key="1">
    <source>
        <dbReference type="EMBL" id="PWD93028.1"/>
    </source>
</evidence>
<accession>A0ABX5L0K2</accession>
<name>A0ABX5L0K2_9GAMM</name>
<protein>
    <submittedName>
        <fullName evidence="1">Phage virion morphogenesis protein</fullName>
    </submittedName>
</protein>
<reference evidence="2" key="1">
    <citation type="submission" date="2018-05" db="EMBL/GenBank/DDBJ databases">
        <title>Ignatzschineria dubaiensis sp. nov., isolated from necrotic foot tissues of dromedaries (Camelus dromedarius) and associated maggots in Dubai, United Arab Emirates.</title>
        <authorList>
            <person name="Tsang C.C."/>
            <person name="Tang J.Y.M."/>
            <person name="Fong J.Y.H."/>
            <person name="Kinne J."/>
            <person name="Lee H.H."/>
            <person name="Joseph M."/>
            <person name="Jose S."/>
            <person name="Schuster R.K."/>
            <person name="Tang Y."/>
            <person name="Sivakumar S."/>
            <person name="Chen J.H.K."/>
            <person name="Teng J.L.L."/>
            <person name="Lau S.K.P."/>
            <person name="Wernery U."/>
            <person name="Woo P.C.Y."/>
        </authorList>
    </citation>
    <scope>NUCLEOTIDE SEQUENCE [LARGE SCALE GENOMIC DNA]</scope>
    <source>
        <strain evidence="2">UAE-HKU58</strain>
    </source>
</reference>
<dbReference type="InterPro" id="IPR006522">
    <property type="entry name" value="Phage_virion_morphogenesis"/>
</dbReference>
<organism evidence="1 2">
    <name type="scientific">Ignatzschineria cameli</name>
    <dbReference type="NCBI Taxonomy" id="2182793"/>
    <lineage>
        <taxon>Bacteria</taxon>
        <taxon>Pseudomonadati</taxon>
        <taxon>Pseudomonadota</taxon>
        <taxon>Gammaproteobacteria</taxon>
        <taxon>Cardiobacteriales</taxon>
        <taxon>Ignatzschineriaceae</taxon>
        <taxon>Ignatzschineria</taxon>
    </lineage>
</organism>
<dbReference type="Pfam" id="PF05069">
    <property type="entry name" value="Phage_tail_S"/>
    <property type="match status" value="1"/>
</dbReference>
<keyword evidence="2" id="KW-1185">Reference proteome</keyword>